<sequence>MASPVEHASFLPPVLTFLAAAVIGVPVFRLIGQSAVLGYLVAGVLIGPSGLSLIAEPDTAASVAEIGVVLLLFIVGLELHLSQLVSMRRDIFGLGAAQLVACALVLGGVGLAAGLSFGAASVIGIALALSATAVALQLLEERGDLGSAYGGRAFAVLLFQDLSVVGILALMPLLASAGDETGGPWLGTAAISTGKAVAAILTVVLVGRYGLNPFFRLLAASGAREVMTAAALLVVLGTALLMEQVGLSMAMGAFLAGILLAESNFRHQLEAEIEPFRGMLLGLFFMSVGMSIDGGLVREVWPALFGATLGAILLKVALVAGLFRLFGSDTLGALRGAAVLAPAGEFAFVLLPQAEELGLTGPTATRFAVALAALTMLIGPIAAKGLDKLIERRTAREQVDVSEPSAELAESGEARVLVIGFGRFGQVLTQVLLAEGIPVTVIDKDVEQLRAASRFGFRIYYGDGTRLDVLRAAGIGRVELVCICVDDRAGALKIVDIVHEEFSNVRTFVRAYDRLHAVELMNRDVDFQIRETAESALAFGRAALEGLGLSPEVAAARADDVRKRDIARLVLQQAGALPEGAGWMRGAAAGLKPEPLTEPVRPARALSTETRDLIGNDRREAAERLLDKPALAPQEPDAAEAESEVDPEPELESEGTARDA</sequence>
<name>A0A1I4N7E7_9HYPH</name>
<keyword evidence="10 12" id="KW-0472">Membrane</keyword>
<dbReference type="EMBL" id="FOTK01000019">
    <property type="protein sequence ID" value="SFM11163.1"/>
    <property type="molecule type" value="Genomic_DNA"/>
</dbReference>
<feature type="transmembrane region" description="Helical" evidence="12">
    <location>
        <begin position="36"/>
        <end position="54"/>
    </location>
</feature>
<feature type="transmembrane region" description="Helical" evidence="12">
    <location>
        <begin position="185"/>
        <end position="211"/>
    </location>
</feature>
<keyword evidence="8 12" id="KW-1133">Transmembrane helix</keyword>
<dbReference type="GO" id="GO:0012505">
    <property type="term" value="C:endomembrane system"/>
    <property type="evidence" value="ECO:0007669"/>
    <property type="project" value="UniProtKB-SubCell"/>
</dbReference>
<feature type="transmembrane region" description="Helical" evidence="12">
    <location>
        <begin position="91"/>
        <end position="113"/>
    </location>
</feature>
<evidence type="ECO:0000256" key="10">
    <source>
        <dbReference type="ARBA" id="ARBA00023136"/>
    </source>
</evidence>
<dbReference type="STRING" id="582667.SAMN05192568_1019111"/>
<dbReference type="InterPro" id="IPR004771">
    <property type="entry name" value="K/H_exchanger"/>
</dbReference>
<dbReference type="AlphaFoldDB" id="A0A1I4N7E7"/>
<dbReference type="Pfam" id="PF00999">
    <property type="entry name" value="Na_H_Exchanger"/>
    <property type="match status" value="1"/>
</dbReference>
<feature type="transmembrane region" description="Helical" evidence="12">
    <location>
        <begin position="333"/>
        <end position="351"/>
    </location>
</feature>
<keyword evidence="7" id="KW-0630">Potassium</keyword>
<evidence type="ECO:0000256" key="3">
    <source>
        <dbReference type="ARBA" id="ARBA00022448"/>
    </source>
</evidence>
<dbReference type="PROSITE" id="PS51201">
    <property type="entry name" value="RCK_N"/>
    <property type="match status" value="1"/>
</dbReference>
<dbReference type="OrthoDB" id="9781411at2"/>
<evidence type="ECO:0000256" key="12">
    <source>
        <dbReference type="SAM" id="Phobius"/>
    </source>
</evidence>
<dbReference type="Proteomes" id="UP000199048">
    <property type="component" value="Unassembled WGS sequence"/>
</dbReference>
<keyword evidence="6 12" id="KW-0812">Transmembrane</keyword>
<feature type="transmembrane region" description="Helical" evidence="12">
    <location>
        <begin position="119"/>
        <end position="139"/>
    </location>
</feature>
<feature type="transmembrane region" description="Helical" evidence="12">
    <location>
        <begin position="12"/>
        <end position="31"/>
    </location>
</feature>
<dbReference type="RefSeq" id="WP_092042917.1">
    <property type="nucleotide sequence ID" value="NZ_FOTK01000019.1"/>
</dbReference>
<keyword evidence="15" id="KW-1185">Reference proteome</keyword>
<feature type="transmembrane region" description="Helical" evidence="12">
    <location>
        <begin position="277"/>
        <end position="297"/>
    </location>
</feature>
<dbReference type="InterPro" id="IPR006153">
    <property type="entry name" value="Cation/H_exchanger_TM"/>
</dbReference>
<feature type="domain" description="RCK N-terminal" evidence="13">
    <location>
        <begin position="413"/>
        <end position="529"/>
    </location>
</feature>
<feature type="transmembrane region" description="Helical" evidence="12">
    <location>
        <begin position="60"/>
        <end position="79"/>
    </location>
</feature>
<dbReference type="NCBIfam" id="TIGR00932">
    <property type="entry name" value="2a37"/>
    <property type="match status" value="1"/>
</dbReference>
<feature type="compositionally biased region" description="Basic and acidic residues" evidence="11">
    <location>
        <begin position="609"/>
        <end position="627"/>
    </location>
</feature>
<evidence type="ECO:0000256" key="4">
    <source>
        <dbReference type="ARBA" id="ARBA00022449"/>
    </source>
</evidence>
<dbReference type="InterPro" id="IPR003148">
    <property type="entry name" value="RCK_N"/>
</dbReference>
<proteinExistence type="inferred from homology"/>
<evidence type="ECO:0000256" key="8">
    <source>
        <dbReference type="ARBA" id="ARBA00022989"/>
    </source>
</evidence>
<evidence type="ECO:0000256" key="6">
    <source>
        <dbReference type="ARBA" id="ARBA00022692"/>
    </source>
</evidence>
<evidence type="ECO:0000256" key="11">
    <source>
        <dbReference type="SAM" id="MobiDB-lite"/>
    </source>
</evidence>
<feature type="transmembrane region" description="Helical" evidence="12">
    <location>
        <begin position="247"/>
        <end position="265"/>
    </location>
</feature>
<dbReference type="GO" id="GO:0015297">
    <property type="term" value="F:antiporter activity"/>
    <property type="evidence" value="ECO:0007669"/>
    <property type="project" value="UniProtKB-KW"/>
</dbReference>
<keyword evidence="5" id="KW-0633">Potassium transport</keyword>
<dbReference type="Gene3D" id="1.20.1530.20">
    <property type="match status" value="1"/>
</dbReference>
<organism evidence="14 15">
    <name type="scientific">Methylobacterium pseudosasicola</name>
    <dbReference type="NCBI Taxonomy" id="582667"/>
    <lineage>
        <taxon>Bacteria</taxon>
        <taxon>Pseudomonadati</taxon>
        <taxon>Pseudomonadota</taxon>
        <taxon>Alphaproteobacteria</taxon>
        <taxon>Hyphomicrobiales</taxon>
        <taxon>Methylobacteriaceae</taxon>
        <taxon>Methylobacterium</taxon>
    </lineage>
</organism>
<feature type="transmembrane region" description="Helical" evidence="12">
    <location>
        <begin position="363"/>
        <end position="383"/>
    </location>
</feature>
<evidence type="ECO:0000313" key="15">
    <source>
        <dbReference type="Proteomes" id="UP000199048"/>
    </source>
</evidence>
<feature type="transmembrane region" description="Helical" evidence="12">
    <location>
        <begin position="223"/>
        <end position="241"/>
    </location>
</feature>
<dbReference type="GO" id="GO:0005886">
    <property type="term" value="C:plasma membrane"/>
    <property type="evidence" value="ECO:0007669"/>
    <property type="project" value="TreeGrafter"/>
</dbReference>
<evidence type="ECO:0000256" key="1">
    <source>
        <dbReference type="ARBA" id="ARBA00004127"/>
    </source>
</evidence>
<evidence type="ECO:0000256" key="9">
    <source>
        <dbReference type="ARBA" id="ARBA00023065"/>
    </source>
</evidence>
<keyword evidence="4" id="KW-0050">Antiport</keyword>
<evidence type="ECO:0000259" key="13">
    <source>
        <dbReference type="PROSITE" id="PS51201"/>
    </source>
</evidence>
<evidence type="ECO:0000256" key="5">
    <source>
        <dbReference type="ARBA" id="ARBA00022538"/>
    </source>
</evidence>
<feature type="compositionally biased region" description="Acidic residues" evidence="11">
    <location>
        <begin position="637"/>
        <end position="653"/>
    </location>
</feature>
<feature type="region of interest" description="Disordered" evidence="11">
    <location>
        <begin position="590"/>
        <end position="660"/>
    </location>
</feature>
<protein>
    <submittedName>
        <fullName evidence="14">Kef-type potassium/proton antiporter, CPA2 family</fullName>
    </submittedName>
</protein>
<evidence type="ECO:0000256" key="7">
    <source>
        <dbReference type="ARBA" id="ARBA00022958"/>
    </source>
</evidence>
<dbReference type="PANTHER" id="PTHR46157">
    <property type="entry name" value="K(+) EFFLUX ANTIPORTER 3, CHLOROPLASTIC"/>
    <property type="match status" value="1"/>
</dbReference>
<reference evidence="15" key="1">
    <citation type="submission" date="2016-10" db="EMBL/GenBank/DDBJ databases">
        <authorList>
            <person name="Varghese N."/>
            <person name="Submissions S."/>
        </authorList>
    </citation>
    <scope>NUCLEOTIDE SEQUENCE [LARGE SCALE GENOMIC DNA]</scope>
    <source>
        <strain evidence="15">BL36</strain>
    </source>
</reference>
<dbReference type="Gene3D" id="3.40.50.720">
    <property type="entry name" value="NAD(P)-binding Rossmann-like Domain"/>
    <property type="match status" value="1"/>
</dbReference>
<feature type="transmembrane region" description="Helical" evidence="12">
    <location>
        <begin position="151"/>
        <end position="173"/>
    </location>
</feature>
<keyword evidence="9" id="KW-0406">Ion transport</keyword>
<feature type="transmembrane region" description="Helical" evidence="12">
    <location>
        <begin position="303"/>
        <end position="326"/>
    </location>
</feature>
<dbReference type="Pfam" id="PF02254">
    <property type="entry name" value="TrkA_N"/>
    <property type="match status" value="1"/>
</dbReference>
<evidence type="ECO:0000256" key="2">
    <source>
        <dbReference type="ARBA" id="ARBA00005551"/>
    </source>
</evidence>
<dbReference type="FunFam" id="3.40.50.720:FF:000036">
    <property type="entry name" value="Glutathione-regulated potassium-efflux system protein KefB"/>
    <property type="match status" value="1"/>
</dbReference>
<accession>A0A1I4N7E7</accession>
<evidence type="ECO:0000313" key="14">
    <source>
        <dbReference type="EMBL" id="SFM11163.1"/>
    </source>
</evidence>
<gene>
    <name evidence="14" type="ORF">SAMN05192568_1019111</name>
</gene>
<dbReference type="InterPro" id="IPR036291">
    <property type="entry name" value="NAD(P)-bd_dom_sf"/>
</dbReference>
<keyword evidence="3" id="KW-0813">Transport</keyword>
<dbReference type="PANTHER" id="PTHR46157:SF8">
    <property type="entry name" value="GLUTATHIONE-REGULATED POTASSIUM-EFFLUX SYSTEM PROTEIN"/>
    <property type="match status" value="1"/>
</dbReference>
<comment type="similarity">
    <text evidence="2">Belongs to the monovalent cation:proton antiporter 2 (CPA2) transporter (TC 2.A.37) family.</text>
</comment>
<dbReference type="GO" id="GO:1902600">
    <property type="term" value="P:proton transmembrane transport"/>
    <property type="evidence" value="ECO:0007669"/>
    <property type="project" value="InterPro"/>
</dbReference>
<dbReference type="GO" id="GO:0006813">
    <property type="term" value="P:potassium ion transport"/>
    <property type="evidence" value="ECO:0007669"/>
    <property type="project" value="UniProtKB-KW"/>
</dbReference>
<comment type="subcellular location">
    <subcellularLocation>
        <location evidence="1">Endomembrane system</location>
        <topology evidence="1">Multi-pass membrane protein</topology>
    </subcellularLocation>
</comment>
<dbReference type="SUPFAM" id="SSF51735">
    <property type="entry name" value="NAD(P)-binding Rossmann-fold domains"/>
    <property type="match status" value="1"/>
</dbReference>
<dbReference type="InterPro" id="IPR038770">
    <property type="entry name" value="Na+/solute_symporter_sf"/>
</dbReference>
<dbReference type="GO" id="GO:0008324">
    <property type="term" value="F:monoatomic cation transmembrane transporter activity"/>
    <property type="evidence" value="ECO:0007669"/>
    <property type="project" value="InterPro"/>
</dbReference>